<dbReference type="Proteomes" id="UP000006591">
    <property type="component" value="Chromosome 5"/>
</dbReference>
<proteinExistence type="predicted"/>
<name>A0A0E0HAW1_ORYNI</name>
<dbReference type="AlphaFoldDB" id="A0A0E0HAW1"/>
<protein>
    <submittedName>
        <fullName evidence="1">Uncharacterized protein</fullName>
    </submittedName>
</protein>
<evidence type="ECO:0000313" key="1">
    <source>
        <dbReference type="EnsemblPlants" id="ONIVA05G07320.1"/>
    </source>
</evidence>
<sequence length="93" mass="11228">MAGEVRARARRRWRGAPVILRVRRTLLAAMDMHHRHRPLSRRLVAARDCRRVVAVRLLDRRRIRRPHSSWPWRIYPRCQIEPPRAQLRQIATS</sequence>
<keyword evidence="2" id="KW-1185">Reference proteome</keyword>
<evidence type="ECO:0000313" key="2">
    <source>
        <dbReference type="Proteomes" id="UP000006591"/>
    </source>
</evidence>
<dbReference type="Gramene" id="ONIVA05G07320.1">
    <property type="protein sequence ID" value="ONIVA05G07320.1"/>
    <property type="gene ID" value="ONIVA05G07320"/>
</dbReference>
<reference evidence="1" key="2">
    <citation type="submission" date="2018-04" db="EMBL/GenBank/DDBJ databases">
        <title>OnivRS2 (Oryza nivara Reference Sequence Version 2).</title>
        <authorList>
            <person name="Zhang J."/>
            <person name="Kudrna D."/>
            <person name="Lee S."/>
            <person name="Talag J."/>
            <person name="Rajasekar S."/>
            <person name="Welchert J."/>
            <person name="Hsing Y.-I."/>
            <person name="Wing R.A."/>
        </authorList>
    </citation>
    <scope>NUCLEOTIDE SEQUENCE [LARGE SCALE GENOMIC DNA]</scope>
    <source>
        <strain evidence="1">SL10</strain>
    </source>
</reference>
<dbReference type="EnsemblPlants" id="ONIVA05G07320.1">
    <property type="protein sequence ID" value="ONIVA05G07320.1"/>
    <property type="gene ID" value="ONIVA05G07320"/>
</dbReference>
<accession>A0A0E0HAW1</accession>
<dbReference type="HOGENOM" id="CLU_2403391_0_0_1"/>
<reference evidence="1" key="1">
    <citation type="submission" date="2015-04" db="UniProtKB">
        <authorList>
            <consortium name="EnsemblPlants"/>
        </authorList>
    </citation>
    <scope>IDENTIFICATION</scope>
    <source>
        <strain evidence="1">SL10</strain>
    </source>
</reference>
<organism evidence="1">
    <name type="scientific">Oryza nivara</name>
    <name type="common">Indian wild rice</name>
    <name type="synonym">Oryza sativa f. spontanea</name>
    <dbReference type="NCBI Taxonomy" id="4536"/>
    <lineage>
        <taxon>Eukaryota</taxon>
        <taxon>Viridiplantae</taxon>
        <taxon>Streptophyta</taxon>
        <taxon>Embryophyta</taxon>
        <taxon>Tracheophyta</taxon>
        <taxon>Spermatophyta</taxon>
        <taxon>Magnoliopsida</taxon>
        <taxon>Liliopsida</taxon>
        <taxon>Poales</taxon>
        <taxon>Poaceae</taxon>
        <taxon>BOP clade</taxon>
        <taxon>Oryzoideae</taxon>
        <taxon>Oryzeae</taxon>
        <taxon>Oryzinae</taxon>
        <taxon>Oryza</taxon>
    </lineage>
</organism>